<dbReference type="OrthoDB" id="3800077at2759"/>
<sequence>MSTIFDRDPSQLEVRVPDVGGLEVRPPDIGGLEVSTKAQIAQGLEAFSGYDGLEVVNNGQDGIDEIKPEGFIEETERNPRRRKLWLILAGVALLLVIAGAVVGGILGSRHSHKPPMETPGASASPEASGKPLPSSNPRPNAVYATSGIGVTGWWTGSSSFTIRLVYQGHDGDLRLMRYHSGDGKWSTLANLTGTNAKLGTPIAASCFNIPFFFFTPVTSSNNFTQVEIFYLNEANEMQEFYFREQDSPSPSAQTFNGSGIMSSKGWKAASGSKIATYWPSVIFQDDSDQMQEAYYANLTWAQSEVGLECQNSSAFAEVPYSVTAGRFGGEKIIYQQDDQKLLVEERNNSTDKLNIGAPTITIPSNAAMGAFTVPRNSDTTDSAMNTYILWQDSTGALQMTWEDDDTGWRTSSTPASLGSPDKGTGISCLTPTLWAVASLLSDYGMARCYYLVDGNIKEVQYDGSNWSVIGNVQLD</sequence>
<accession>A0A2K0UCL6</accession>
<dbReference type="AlphaFoldDB" id="A0A2K0UCL6"/>
<gene>
    <name evidence="3" type="ORF">THARTR1_04333</name>
</gene>
<evidence type="ECO:0000256" key="1">
    <source>
        <dbReference type="SAM" id="MobiDB-lite"/>
    </source>
</evidence>
<protein>
    <recommendedName>
        <fullName evidence="5">Fucose-specific lectin</fullName>
    </recommendedName>
</protein>
<dbReference type="EMBL" id="MTYI01000053">
    <property type="protein sequence ID" value="PNP55503.1"/>
    <property type="molecule type" value="Genomic_DNA"/>
</dbReference>
<evidence type="ECO:0000256" key="2">
    <source>
        <dbReference type="SAM" id="Phobius"/>
    </source>
</evidence>
<keyword evidence="2" id="KW-0472">Membrane</keyword>
<evidence type="ECO:0000313" key="4">
    <source>
        <dbReference type="Proteomes" id="UP000236290"/>
    </source>
</evidence>
<feature type="transmembrane region" description="Helical" evidence="2">
    <location>
        <begin position="84"/>
        <end position="106"/>
    </location>
</feature>
<organism evidence="3 4">
    <name type="scientific">Trichoderma harzianum</name>
    <name type="common">Hypocrea lixii</name>
    <dbReference type="NCBI Taxonomy" id="5544"/>
    <lineage>
        <taxon>Eukaryota</taxon>
        <taxon>Fungi</taxon>
        <taxon>Dikarya</taxon>
        <taxon>Ascomycota</taxon>
        <taxon>Pezizomycotina</taxon>
        <taxon>Sordariomycetes</taxon>
        <taxon>Hypocreomycetidae</taxon>
        <taxon>Hypocreales</taxon>
        <taxon>Hypocreaceae</taxon>
        <taxon>Trichoderma</taxon>
    </lineage>
</organism>
<name>A0A2K0UCL6_TRIHA</name>
<evidence type="ECO:0000313" key="3">
    <source>
        <dbReference type="EMBL" id="PNP55503.1"/>
    </source>
</evidence>
<evidence type="ECO:0008006" key="5">
    <source>
        <dbReference type="Google" id="ProtNLM"/>
    </source>
</evidence>
<reference evidence="3 4" key="1">
    <citation type="submission" date="2017-02" db="EMBL/GenBank/DDBJ databases">
        <title>Genomes of Trichoderma spp. with biocontrol activity.</title>
        <authorList>
            <person name="Gardiner D."/>
            <person name="Kazan K."/>
            <person name="Vos C."/>
            <person name="Harvey P."/>
        </authorList>
    </citation>
    <scope>NUCLEOTIDE SEQUENCE [LARGE SCALE GENOMIC DNA]</scope>
    <source>
        <strain evidence="3 4">Tr1</strain>
    </source>
</reference>
<feature type="region of interest" description="Disordered" evidence="1">
    <location>
        <begin position="111"/>
        <end position="138"/>
    </location>
</feature>
<proteinExistence type="predicted"/>
<keyword evidence="2" id="KW-0812">Transmembrane</keyword>
<dbReference type="Gene3D" id="2.120.10.70">
    <property type="entry name" value="Fucose-specific lectin"/>
    <property type="match status" value="1"/>
</dbReference>
<dbReference type="Proteomes" id="UP000236290">
    <property type="component" value="Unassembled WGS sequence"/>
</dbReference>
<dbReference type="SUPFAM" id="SSF89372">
    <property type="entry name" value="Fucose-specific lectin"/>
    <property type="match status" value="1"/>
</dbReference>
<keyword evidence="2" id="KW-1133">Transmembrane helix</keyword>
<comment type="caution">
    <text evidence="3">The sequence shown here is derived from an EMBL/GenBank/DDBJ whole genome shotgun (WGS) entry which is preliminary data.</text>
</comment>